<protein>
    <submittedName>
        <fullName evidence="1">AT-rich interactive domain-containing protein</fullName>
    </submittedName>
</protein>
<dbReference type="Proteomes" id="UP001164539">
    <property type="component" value="Chromosome 14"/>
</dbReference>
<evidence type="ECO:0000313" key="1">
    <source>
        <dbReference type="EMBL" id="KAJ4702355.1"/>
    </source>
</evidence>
<name>A0ACC1WT15_MELAZ</name>
<comment type="caution">
    <text evidence="1">The sequence shown here is derived from an EMBL/GenBank/DDBJ whole genome shotgun (WGS) entry which is preliminary data.</text>
</comment>
<keyword evidence="2" id="KW-1185">Reference proteome</keyword>
<gene>
    <name evidence="1" type="ORF">OWV82_025447</name>
</gene>
<sequence>MEDAEMVDQDLPARSTDANLVDASVQQQEQESQQPSENGRLPRPEPAEVKPVTLPVDDEALPDKFDSELAALANAKSADIGTDELPEGKRNGDETHVKNEQKTDISVTPGGEISTSQGEDGNVRKSKNWLNDIEMGEADDAGTPEERAEFMKELESFYRENALEFKPPKFYGEPLNCLKLWRAVIRLGGYEVVTGSKLWRQVGESFHPPKTCTTVSWTFRIFYEKALLEYEKHKRLSGELQLPASSFPQPTSVEKEASGYQTPGSGRARRDAAARAMQGWHAQRLLAYGEVAEPIIKDKSLNSTARREKHLKNIGLPKNKTSMNLDYAEKAAHTEADKQLIMEIIDVGPPADWVKINVREAKDCYEVYALVPGLLREEVRVQSDPAGRLVITGEPEQVDNPWGITPFKKVVSLPSRIDPLQTSAVVSLHGRLFVRVPLEQGSA</sequence>
<accession>A0ACC1WT15</accession>
<evidence type="ECO:0000313" key="2">
    <source>
        <dbReference type="Proteomes" id="UP001164539"/>
    </source>
</evidence>
<organism evidence="1 2">
    <name type="scientific">Melia azedarach</name>
    <name type="common">Chinaberry tree</name>
    <dbReference type="NCBI Taxonomy" id="155640"/>
    <lineage>
        <taxon>Eukaryota</taxon>
        <taxon>Viridiplantae</taxon>
        <taxon>Streptophyta</taxon>
        <taxon>Embryophyta</taxon>
        <taxon>Tracheophyta</taxon>
        <taxon>Spermatophyta</taxon>
        <taxon>Magnoliopsida</taxon>
        <taxon>eudicotyledons</taxon>
        <taxon>Gunneridae</taxon>
        <taxon>Pentapetalae</taxon>
        <taxon>rosids</taxon>
        <taxon>malvids</taxon>
        <taxon>Sapindales</taxon>
        <taxon>Meliaceae</taxon>
        <taxon>Melia</taxon>
    </lineage>
</organism>
<reference evidence="1 2" key="1">
    <citation type="journal article" date="2023" name="Science">
        <title>Complex scaffold remodeling in plant triterpene biosynthesis.</title>
        <authorList>
            <person name="De La Pena R."/>
            <person name="Hodgson H."/>
            <person name="Liu J.C."/>
            <person name="Stephenson M.J."/>
            <person name="Martin A.C."/>
            <person name="Owen C."/>
            <person name="Harkess A."/>
            <person name="Leebens-Mack J."/>
            <person name="Jimenez L.E."/>
            <person name="Osbourn A."/>
            <person name="Sattely E.S."/>
        </authorList>
    </citation>
    <scope>NUCLEOTIDE SEQUENCE [LARGE SCALE GENOMIC DNA]</scope>
    <source>
        <strain evidence="2">cv. JPN11</strain>
        <tissue evidence="1">Leaf</tissue>
    </source>
</reference>
<proteinExistence type="predicted"/>
<dbReference type="EMBL" id="CM051407">
    <property type="protein sequence ID" value="KAJ4702355.1"/>
    <property type="molecule type" value="Genomic_DNA"/>
</dbReference>